<dbReference type="PANTHER" id="PTHR23185">
    <property type="entry name" value="PROTEIN VIRILIZER HOMOLOG"/>
    <property type="match status" value="1"/>
</dbReference>
<evidence type="ECO:0000313" key="10">
    <source>
        <dbReference type="RefSeq" id="XP_020108223.1"/>
    </source>
</evidence>
<evidence type="ECO:0000256" key="5">
    <source>
        <dbReference type="ARBA" id="ARBA00023242"/>
    </source>
</evidence>
<feature type="compositionally biased region" description="Pro residues" evidence="6">
    <location>
        <begin position="1847"/>
        <end position="1856"/>
    </location>
</feature>
<evidence type="ECO:0000256" key="6">
    <source>
        <dbReference type="SAM" id="MobiDB-lite"/>
    </source>
</evidence>
<dbReference type="Proteomes" id="UP000515123">
    <property type="component" value="Linkage group 18"/>
</dbReference>
<keyword evidence="5" id="KW-0539">Nucleus</keyword>
<feature type="region of interest" description="Disordered" evidence="6">
    <location>
        <begin position="1711"/>
        <end position="1819"/>
    </location>
</feature>
<dbReference type="InterPro" id="IPR031801">
    <property type="entry name" value="VIR_N"/>
</dbReference>
<dbReference type="PANTHER" id="PTHR23185:SF0">
    <property type="entry name" value="PROTEIN VIRILIZER HOMOLOG"/>
    <property type="match status" value="1"/>
</dbReference>
<feature type="region of interest" description="Disordered" evidence="6">
    <location>
        <begin position="1834"/>
        <end position="1873"/>
    </location>
</feature>
<dbReference type="RefSeq" id="XP_020108222.1">
    <property type="nucleotide sequence ID" value="XM_020252633.1"/>
</dbReference>
<protein>
    <submittedName>
        <fullName evidence="9 10">Uncharacterized protein LOC109724030 isoform X1</fullName>
    </submittedName>
</protein>
<feature type="compositionally biased region" description="Polar residues" evidence="6">
    <location>
        <begin position="1756"/>
        <end position="1785"/>
    </location>
</feature>
<evidence type="ECO:0000259" key="7">
    <source>
        <dbReference type="Pfam" id="PF15912"/>
    </source>
</evidence>
<feature type="compositionally biased region" description="Polar residues" evidence="6">
    <location>
        <begin position="2002"/>
        <end position="2017"/>
    </location>
</feature>
<dbReference type="InterPro" id="IPR026736">
    <property type="entry name" value="Virilizer"/>
</dbReference>
<dbReference type="GO" id="GO:0003723">
    <property type="term" value="F:RNA binding"/>
    <property type="evidence" value="ECO:0007669"/>
    <property type="project" value="TreeGrafter"/>
</dbReference>
<feature type="compositionally biased region" description="Polar residues" evidence="6">
    <location>
        <begin position="1573"/>
        <end position="1588"/>
    </location>
</feature>
<feature type="region of interest" description="Disordered" evidence="6">
    <location>
        <begin position="2002"/>
        <end position="2067"/>
    </location>
</feature>
<feature type="domain" description="Virilizer N-terminal" evidence="7">
    <location>
        <begin position="8"/>
        <end position="121"/>
    </location>
</feature>
<feature type="region of interest" description="Disordered" evidence="6">
    <location>
        <begin position="1546"/>
        <end position="1649"/>
    </location>
</feature>
<evidence type="ECO:0000256" key="3">
    <source>
        <dbReference type="ARBA" id="ARBA00022664"/>
    </source>
</evidence>
<reference evidence="8" key="1">
    <citation type="journal article" date="2015" name="Nat. Genet.">
        <title>The pineapple genome and the evolution of CAM photosynthesis.</title>
        <authorList>
            <person name="Ming R."/>
            <person name="VanBuren R."/>
            <person name="Wai C.M."/>
            <person name="Tang H."/>
            <person name="Schatz M.C."/>
            <person name="Bowers J.E."/>
            <person name="Lyons E."/>
            <person name="Wang M.L."/>
            <person name="Chen J."/>
            <person name="Biggers E."/>
            <person name="Zhang J."/>
            <person name="Huang L."/>
            <person name="Zhang L."/>
            <person name="Miao W."/>
            <person name="Zhang J."/>
            <person name="Ye Z."/>
            <person name="Miao C."/>
            <person name="Lin Z."/>
            <person name="Wang H."/>
            <person name="Zhou H."/>
            <person name="Yim W.C."/>
            <person name="Priest H.D."/>
            <person name="Zheng C."/>
            <person name="Woodhouse M."/>
            <person name="Edger P.P."/>
            <person name="Guyot R."/>
            <person name="Guo H.B."/>
            <person name="Guo H."/>
            <person name="Zheng G."/>
            <person name="Singh R."/>
            <person name="Sharma A."/>
            <person name="Min X."/>
            <person name="Zheng Y."/>
            <person name="Lee H."/>
            <person name="Gurtowski J."/>
            <person name="Sedlazeck F.J."/>
            <person name="Harkess A."/>
            <person name="McKain M.R."/>
            <person name="Liao Z."/>
            <person name="Fang J."/>
            <person name="Liu J."/>
            <person name="Zhang X."/>
            <person name="Zhang Q."/>
            <person name="Hu W."/>
            <person name="Qin Y."/>
            <person name="Wang K."/>
            <person name="Chen L.Y."/>
            <person name="Shirley N."/>
            <person name="Lin Y.R."/>
            <person name="Liu L.Y."/>
            <person name="Hernandez A.G."/>
            <person name="Wright C.L."/>
            <person name="Bulone V."/>
            <person name="Tuskan G.A."/>
            <person name="Heath K."/>
            <person name="Zee F."/>
            <person name="Moore P.H."/>
            <person name="Sunkar R."/>
            <person name="Leebens-Mack J.H."/>
            <person name="Mockler T."/>
            <person name="Bennetzen J.L."/>
            <person name="Freeling M."/>
            <person name="Sankoff D."/>
            <person name="Paterson A.H."/>
            <person name="Zhu X."/>
            <person name="Yang X."/>
            <person name="Smith J.A."/>
            <person name="Cushman J.C."/>
            <person name="Paull R.E."/>
            <person name="Yu Q."/>
        </authorList>
    </citation>
    <scope>NUCLEOTIDE SEQUENCE [LARGE SCALE GENOMIC DNA]</scope>
    <source>
        <strain evidence="8">cv. F153</strain>
    </source>
</reference>
<evidence type="ECO:0000256" key="1">
    <source>
        <dbReference type="ARBA" id="ARBA00004123"/>
    </source>
</evidence>
<dbReference type="GO" id="GO:0006397">
    <property type="term" value="P:mRNA processing"/>
    <property type="evidence" value="ECO:0007669"/>
    <property type="project" value="UniProtKB-KW"/>
</dbReference>
<evidence type="ECO:0000313" key="9">
    <source>
        <dbReference type="RefSeq" id="XP_020108222.1"/>
    </source>
</evidence>
<dbReference type="Pfam" id="PF15912">
    <property type="entry name" value="VIR_N"/>
    <property type="match status" value="1"/>
</dbReference>
<comment type="similarity">
    <text evidence="2">Belongs to the vir family.</text>
</comment>
<feature type="compositionally biased region" description="Polar residues" evidence="6">
    <location>
        <begin position="1626"/>
        <end position="1641"/>
    </location>
</feature>
<dbReference type="OrthoDB" id="2011702at2759"/>
<dbReference type="RefSeq" id="XP_020108223.1">
    <property type="nucleotide sequence ID" value="XM_020252634.1"/>
</dbReference>
<feature type="region of interest" description="Disordered" evidence="6">
    <location>
        <begin position="1668"/>
        <end position="1697"/>
    </location>
</feature>
<reference evidence="9 10" key="2">
    <citation type="submission" date="2025-04" db="UniProtKB">
        <authorList>
            <consortium name="RefSeq"/>
        </authorList>
    </citation>
    <scope>IDENTIFICATION</scope>
    <source>
        <tissue evidence="9 10">Leaf</tissue>
    </source>
</reference>
<feature type="region of interest" description="Disordered" evidence="6">
    <location>
        <begin position="2103"/>
        <end position="2129"/>
    </location>
</feature>
<feature type="compositionally biased region" description="Pro residues" evidence="6">
    <location>
        <begin position="2030"/>
        <end position="2043"/>
    </location>
</feature>
<accession>A0A6P5GKA6</accession>
<feature type="compositionally biased region" description="Polar residues" evidence="6">
    <location>
        <begin position="1794"/>
        <end position="1816"/>
    </location>
</feature>
<keyword evidence="8" id="KW-1185">Reference proteome</keyword>
<dbReference type="GO" id="GO:0008380">
    <property type="term" value="P:RNA splicing"/>
    <property type="evidence" value="ECO:0007669"/>
    <property type="project" value="UniProtKB-KW"/>
</dbReference>
<keyword evidence="3" id="KW-0507">mRNA processing</keyword>
<name>A0A6P5GKA6_ANACO</name>
<proteinExistence type="inferred from homology"/>
<feature type="compositionally biased region" description="Polar residues" evidence="6">
    <location>
        <begin position="1676"/>
        <end position="1687"/>
    </location>
</feature>
<keyword evidence="4" id="KW-0508">mRNA splicing</keyword>
<dbReference type="GO" id="GO:0036396">
    <property type="term" value="C:RNA N6-methyladenosine methyltransferase complex"/>
    <property type="evidence" value="ECO:0007669"/>
    <property type="project" value="TreeGrafter"/>
</dbReference>
<dbReference type="GeneID" id="109724030"/>
<evidence type="ECO:0000313" key="8">
    <source>
        <dbReference type="Proteomes" id="UP000515123"/>
    </source>
</evidence>
<evidence type="ECO:0000256" key="4">
    <source>
        <dbReference type="ARBA" id="ARBA00023187"/>
    </source>
</evidence>
<evidence type="ECO:0000256" key="2">
    <source>
        <dbReference type="ARBA" id="ARBA00008371"/>
    </source>
</evidence>
<feature type="compositionally biased region" description="Polar residues" evidence="6">
    <location>
        <begin position="2114"/>
        <end position="2129"/>
    </location>
</feature>
<organism evidence="9">
    <name type="scientific">Ananas comosus</name>
    <name type="common">Pineapple</name>
    <name type="synonym">Ananas ananas</name>
    <dbReference type="NCBI Taxonomy" id="4615"/>
    <lineage>
        <taxon>Eukaryota</taxon>
        <taxon>Viridiplantae</taxon>
        <taxon>Streptophyta</taxon>
        <taxon>Embryophyta</taxon>
        <taxon>Tracheophyta</taxon>
        <taxon>Spermatophyta</taxon>
        <taxon>Magnoliopsida</taxon>
        <taxon>Liliopsida</taxon>
        <taxon>Poales</taxon>
        <taxon>Bromeliaceae</taxon>
        <taxon>Bromelioideae</taxon>
        <taxon>Ananas</taxon>
    </lineage>
</organism>
<feature type="compositionally biased region" description="Polar residues" evidence="6">
    <location>
        <begin position="1834"/>
        <end position="1844"/>
    </location>
</feature>
<gene>
    <name evidence="9 10" type="primary">LOC109724030</name>
</gene>
<feature type="compositionally biased region" description="Basic and acidic residues" evidence="6">
    <location>
        <begin position="1613"/>
        <end position="1624"/>
    </location>
</feature>
<comment type="subcellular location">
    <subcellularLocation>
        <location evidence="1">Nucleus</location>
    </subcellularLocation>
</comment>
<sequence>MGRPEPYVLFAQTILHSQLDEYVDEVIFAEPVVITACEFLEQNASPSTPSISLIGATSPPSFALEVFVHCEGESRFRRLCQPFLYSHSSSNVLEVEAIVTNHLVLRGSYRSLTLVVYGNTAEDLGQFNIEVDLDNSLTNVVCSPSEGRLEDLPLALHSSELAFEESVSSLKSLGFRSPEFDILPEVKQFLLLAFQICQLVDTNDMASNVVSAVESVASSCAVVNTDSALHSWDQELLSALVGSKRDSPKFLNVLADARNELLEIWKNLQSENGSCELMEDELETQLPTTEMLVDMFYQCFPFFRKASTLDLPFFSQSKNLVFALGLILLVCSSREGCSHFVSGGGMDQIIHLLHREIPKSTATTLLLLLIIECATRHGIGCESFLGWWPRRDFVVPFRVSDGYCYLLELLLEKQRDDIASLSTYVLHRLRFFEILSRYESAVVFLLTNLPADGQLATDGVTSLVDANSQLKHILKSINSYGPIEDPSPRFVRRISNLGNTEDLLSYKATVNFIATSKYSFARSDFDPYLLSLLKERGFFPLSAALLSSATLRSASGSAADSFLEIATSLELILLSFLFCRSGLSFLLVQPEATELLILAFQDGEDISKTECMTLRQATVLLSKGFFCRPQEVGMIIELYLRVVTAVSRLLAAAPNSDEFLWALWELCAISRTDTGRKALLALGYFPEALSVLLEALRSYKDLEQTAITSGASPLSSAILHSAAEIFEVMVADSAASSLKSWIGLAVELHKALHLSSPGSNRQDAPTRLLKWIDAGVIYHKNGTIGLLQYAAILASGGDAHLSSSSILVSDSIDVENVFGDSTSSSDGLVIDNLLGKLVSDKYFDGVPLTSTSIVQLTTALRILAYISEDSAVAATLFEEGAVTLVYVVLVNCKSMLERWSNSYDYLVDEGAESSSTTDLLFGRSHEKRLLDLIIPSLVLLINLLRKLQETKEQYRNKKLLNALLQLHREVSPRLAACAADLSFLYPSPALGHGAICHLITSAVASWPIFGWAPGLFHSLLENIQATSSAALGPKDVCSLLSLLGYLFPDEGIWLWKNEMPPLSAVRALSIATVLGPQVERQINWYLLPEHSSLLLIRLTPQLDKIAQVVLHYATSGLVVIQDMLRVLIARIASQRAECAVVLLRPTISWLDNHVDESSLSDTDIFKVHQLLHFIASLLEHPNSTALLSKMGTVRILGKVLEICSNAFYSEGKLTRESRGSSRNNILLSWSLPAFKSLALIFNAQSSPKQIAVHDEFLNENISLEESSLIVRHLLKLCQVLPVGKELLACAMAFKELVSSKQGRSSLSVIYSQALGPNQELEQDERDTDENYSNEYSWLQSLPFLKCWKKLLRSLDSNDSCANFVVETVYVLSLSAVCLSLEGDSVEGINILKYLFGLPCEPGGAADISDEKLNEVVNLLKTLEGNIAENENSTAIVGKSALDHVKESLKAVSLLLHSTSDSLSNSQLAVCTESLETPSNAIRSIVMTSQLMPSLSTLPLNEEAALFFSNAWKFIGDSEKTSNDFPNGEFLEKFVWECSDSSLGKHLLPAQSAKRRLPPGDGSSKRTRDAAGSEATTSNVFSRGVNAQNAPLGPTRRDTFRQRKPNTSRPPSMHVDDYVARERNIDGASSGSNIVNTNQRGGSISGRPPSIHVDEFMARQRERQNSIPTLAAGDASQPKSSDLLNNNGPPKPDQPQKLRADLDDDEIDIVFDEEPGSDDKLPFPQPEENLPSPTVAVVKSSPGSVVEESEGDRNGNVRFNQIGSTPQASRSQISTTQELSVPSEKNTSLRDRSESNYSSQPSTNIAGFPSPFSNARSSAPLPLQQFSSSYLYQGKSPQKEQTLGNAQPPLPPTPPPAAVVSSPFVNTSRDVQPPLPTGYPLQAFDVGGPNNVAGLQLQSENMLSTGNGSWNSITGSRMHLPPLPPPPYSNPITHSPALHSGSPASLYNPSTSNVGTLTLPTPSLISDTGLGILPASGNNNLSAYSLPPFTPSLLINRPNSLPGSVFSPQQGQIPSNLSHILPNSQPSSIQPRPPPPPPPPPQLPHPSQTPQQATPIQMPQPHAEQAMPFAQSSVQLQVPLQFQQQLHVPQMQFYYPTQQLESVLPQPSQPAVEHQQPQNQGLQVDSLSQQQKDAGISLQQYFSSPEAIQSLLSDREKLCQLLEQHPKLMQMLQERLGQI</sequence>
<feature type="compositionally biased region" description="Low complexity" evidence="6">
    <location>
        <begin position="1736"/>
        <end position="1745"/>
    </location>
</feature>
<dbReference type="GO" id="GO:0005634">
    <property type="term" value="C:nucleus"/>
    <property type="evidence" value="ECO:0007669"/>
    <property type="project" value="UniProtKB-SubCell"/>
</dbReference>